<feature type="region of interest" description="Disordered" evidence="1">
    <location>
        <begin position="21"/>
        <end position="54"/>
    </location>
</feature>
<keyword evidence="3" id="KW-1185">Reference proteome</keyword>
<feature type="compositionally biased region" description="Basic residues" evidence="1">
    <location>
        <begin position="80"/>
        <end position="91"/>
    </location>
</feature>
<gene>
    <name evidence="2" type="ORF">UA74_01815</name>
</gene>
<dbReference type="AlphaFoldDB" id="A0AAC9L7R6"/>
<feature type="region of interest" description="Disordered" evidence="1">
    <location>
        <begin position="77"/>
        <end position="100"/>
    </location>
</feature>
<protein>
    <submittedName>
        <fullName evidence="2">Uncharacterized protein</fullName>
    </submittedName>
</protein>
<evidence type="ECO:0000313" key="3">
    <source>
        <dbReference type="Proteomes" id="UP000185511"/>
    </source>
</evidence>
<feature type="compositionally biased region" description="Basic residues" evidence="1">
    <location>
        <begin position="21"/>
        <end position="39"/>
    </location>
</feature>
<accession>A0AAC9L7R6</accession>
<sequence>MSYVGVPSLRAVGHIVGRRVRHAHPARPRHAGHVRRRPTRPSESSVTRAHGNTSADLCVSHRSLAWRPVLSELSITTSSRRSKRVQGHHRPPATGAASTPMTWAAPRAHGRAIRRTRRPRSVATGHRIPSRRRIPSTHSPQVDVDRESLFPAEAATTAV</sequence>
<reference evidence="3" key="1">
    <citation type="submission" date="2016-06" db="EMBL/GenBank/DDBJ databases">
        <title>Complete genome sequence of Actinoalloteichus fjordicus DSM 46855 (=ADI127-17), type strain of the new species Actinoalloteichus fjordicus.</title>
        <authorList>
            <person name="Ruckert C."/>
            <person name="Nouioui I."/>
            <person name="Willmese J."/>
            <person name="van Wezel G."/>
            <person name="Klenk H.-P."/>
            <person name="Kalinowski J."/>
            <person name="Zotchev S.B."/>
        </authorList>
    </citation>
    <scope>NUCLEOTIDE SEQUENCE [LARGE SCALE GENOMIC DNA]</scope>
    <source>
        <strain evidence="3">ADI127-7</strain>
    </source>
</reference>
<name>A0AAC9L7R6_9PSEU</name>
<feature type="region of interest" description="Disordered" evidence="1">
    <location>
        <begin position="112"/>
        <end position="159"/>
    </location>
</feature>
<dbReference type="Proteomes" id="UP000185511">
    <property type="component" value="Chromosome"/>
</dbReference>
<organism evidence="2 3">
    <name type="scientific">Actinoalloteichus fjordicus</name>
    <dbReference type="NCBI Taxonomy" id="1612552"/>
    <lineage>
        <taxon>Bacteria</taxon>
        <taxon>Bacillati</taxon>
        <taxon>Actinomycetota</taxon>
        <taxon>Actinomycetes</taxon>
        <taxon>Pseudonocardiales</taxon>
        <taxon>Pseudonocardiaceae</taxon>
        <taxon>Actinoalloteichus</taxon>
    </lineage>
</organism>
<evidence type="ECO:0000313" key="2">
    <source>
        <dbReference type="EMBL" id="APU12451.1"/>
    </source>
</evidence>
<evidence type="ECO:0000256" key="1">
    <source>
        <dbReference type="SAM" id="MobiDB-lite"/>
    </source>
</evidence>
<dbReference type="KEGG" id="acad:UA74_01815"/>
<dbReference type="EMBL" id="CP016076">
    <property type="protein sequence ID" value="APU12451.1"/>
    <property type="molecule type" value="Genomic_DNA"/>
</dbReference>
<proteinExistence type="predicted"/>
<feature type="compositionally biased region" description="Polar residues" evidence="1">
    <location>
        <begin position="41"/>
        <end position="54"/>
    </location>
</feature>